<protein>
    <recommendedName>
        <fullName evidence="3">2-dehydro-3-deoxygalactonokinase</fullName>
    </recommendedName>
</protein>
<dbReference type="OrthoDB" id="256574at2"/>
<dbReference type="GO" id="GO:0034194">
    <property type="term" value="P:D-galactonate catabolic process"/>
    <property type="evidence" value="ECO:0007669"/>
    <property type="project" value="InterPro"/>
</dbReference>
<dbReference type="InterPro" id="IPR007729">
    <property type="entry name" value="DGOK"/>
</dbReference>
<dbReference type="STRING" id="946333.A4W93_04185"/>
<proteinExistence type="predicted"/>
<dbReference type="Gene3D" id="3.30.420.310">
    <property type="entry name" value="2-keto-3-deoxy-galactonokinase, C-terminal domain"/>
    <property type="match status" value="1"/>
</dbReference>
<dbReference type="InterPro" id="IPR042258">
    <property type="entry name" value="DGOK_N"/>
</dbReference>
<dbReference type="KEGG" id="rgu:A4W93_04185"/>
<dbReference type="GO" id="GO:0008671">
    <property type="term" value="F:2-dehydro-3-deoxygalactonokinase activity"/>
    <property type="evidence" value="ECO:0007669"/>
    <property type="project" value="InterPro"/>
</dbReference>
<sequence length="307" mass="32198">MSPPASALVGIDWGTTNRRAWLLAPDGTCAAEAADDQGVLAARGRFEASLADLLLHLPGVPADAPVVMSGMIGSAMGWQEVPYIEAGQPLESLAQALVPVPAPTLGRPAAIVPGVRWRGDGRVDVMRGEETQLLGAVALGVRDGWFVLPGTHSKWAEVRDGRLVAFQTFMTGELYALLSTQGTLAAASRDPVASPAAFEAGVAAARDGALSTTLFGCRAKVVTGEMPAAHAASYLSGLLMGAEWHDRRRTWGDRPPAQVHAIGSRALAEGHAAAAALMRVKLDILDPREVHLAALRHLAPRVRQALS</sequence>
<dbReference type="EMBL" id="CP015118">
    <property type="protein sequence ID" value="ARN19176.1"/>
    <property type="molecule type" value="Genomic_DNA"/>
</dbReference>
<evidence type="ECO:0000313" key="2">
    <source>
        <dbReference type="Proteomes" id="UP000193427"/>
    </source>
</evidence>
<dbReference type="Proteomes" id="UP000193427">
    <property type="component" value="Chromosome"/>
</dbReference>
<dbReference type="Pfam" id="PF05035">
    <property type="entry name" value="DGOK"/>
    <property type="match status" value="1"/>
</dbReference>
<name>A0A1W6L4R2_9BURK</name>
<reference evidence="1 2" key="1">
    <citation type="submission" date="2016-04" db="EMBL/GenBank/DDBJ databases">
        <title>Complete genome sequence of natural rubber-degrading, novel Gram-negative bacterium, Rhizobacter gummiphilus strain NS21.</title>
        <authorList>
            <person name="Tabata M."/>
            <person name="Kasai D."/>
            <person name="Fukuda M."/>
        </authorList>
    </citation>
    <scope>NUCLEOTIDE SEQUENCE [LARGE SCALE GENOMIC DNA]</scope>
    <source>
        <strain evidence="1 2">NS21</strain>
    </source>
</reference>
<accession>A0A1W6L4R2</accession>
<dbReference type="Gene3D" id="3.30.420.300">
    <property type="entry name" value="2-keto-3-deoxy-galactonokinase, substrate binding domain"/>
    <property type="match status" value="1"/>
</dbReference>
<evidence type="ECO:0000313" key="1">
    <source>
        <dbReference type="EMBL" id="ARN19176.1"/>
    </source>
</evidence>
<evidence type="ECO:0008006" key="3">
    <source>
        <dbReference type="Google" id="ProtNLM"/>
    </source>
</evidence>
<organism evidence="1 2">
    <name type="scientific">Piscinibacter gummiphilus</name>
    <dbReference type="NCBI Taxonomy" id="946333"/>
    <lineage>
        <taxon>Bacteria</taxon>
        <taxon>Pseudomonadati</taxon>
        <taxon>Pseudomonadota</taxon>
        <taxon>Betaproteobacteria</taxon>
        <taxon>Burkholderiales</taxon>
        <taxon>Sphaerotilaceae</taxon>
        <taxon>Piscinibacter</taxon>
    </lineage>
</organism>
<dbReference type="RefSeq" id="WP_085749425.1">
    <property type="nucleotide sequence ID" value="NZ_BSPR01000002.1"/>
</dbReference>
<dbReference type="InterPro" id="IPR042257">
    <property type="entry name" value="DGOK_C"/>
</dbReference>
<keyword evidence="2" id="KW-1185">Reference proteome</keyword>
<gene>
    <name evidence="1" type="ORF">A4W93_04185</name>
</gene>
<dbReference type="AlphaFoldDB" id="A0A1W6L4R2"/>